<feature type="compositionally biased region" description="Basic and acidic residues" evidence="1">
    <location>
        <begin position="651"/>
        <end position="669"/>
    </location>
</feature>
<dbReference type="Gene3D" id="1.10.167.10">
    <property type="entry name" value="Regulator of G-protein Signalling 4, domain 2"/>
    <property type="match status" value="3"/>
</dbReference>
<dbReference type="InterPro" id="IPR036305">
    <property type="entry name" value="RGS_sf"/>
</dbReference>
<dbReference type="Pfam" id="PF00615">
    <property type="entry name" value="RGS"/>
    <property type="match status" value="2"/>
</dbReference>
<evidence type="ECO:0000259" key="2">
    <source>
        <dbReference type="PROSITE" id="PS50132"/>
    </source>
</evidence>
<dbReference type="SUPFAM" id="SSF48097">
    <property type="entry name" value="Regulator of G-protein signaling, RGS"/>
    <property type="match status" value="3"/>
</dbReference>
<reference evidence="3" key="1">
    <citation type="journal article" date="2023" name="Mol. Biol. Evol.">
        <title>Third-Generation Sequencing Reveals the Adaptive Role of the Epigenome in Three Deep-Sea Polychaetes.</title>
        <authorList>
            <person name="Perez M."/>
            <person name="Aroh O."/>
            <person name="Sun Y."/>
            <person name="Lan Y."/>
            <person name="Juniper S.K."/>
            <person name="Young C.R."/>
            <person name="Angers B."/>
            <person name="Qian P.Y."/>
        </authorList>
    </citation>
    <scope>NUCLEOTIDE SEQUENCE</scope>
    <source>
        <strain evidence="3">P08H-3</strain>
    </source>
</reference>
<evidence type="ECO:0000256" key="1">
    <source>
        <dbReference type="SAM" id="MobiDB-lite"/>
    </source>
</evidence>
<dbReference type="EMBL" id="JAODUP010000684">
    <property type="protein sequence ID" value="KAK2145401.1"/>
    <property type="molecule type" value="Genomic_DNA"/>
</dbReference>
<dbReference type="GO" id="GO:0001965">
    <property type="term" value="F:G-protein alpha-subunit binding"/>
    <property type="evidence" value="ECO:0007669"/>
    <property type="project" value="InterPro"/>
</dbReference>
<evidence type="ECO:0000313" key="4">
    <source>
        <dbReference type="Proteomes" id="UP001208570"/>
    </source>
</evidence>
<feature type="compositionally biased region" description="Low complexity" evidence="1">
    <location>
        <begin position="693"/>
        <end position="713"/>
    </location>
</feature>
<organism evidence="3 4">
    <name type="scientific">Paralvinella palmiformis</name>
    <dbReference type="NCBI Taxonomy" id="53620"/>
    <lineage>
        <taxon>Eukaryota</taxon>
        <taxon>Metazoa</taxon>
        <taxon>Spiralia</taxon>
        <taxon>Lophotrochozoa</taxon>
        <taxon>Annelida</taxon>
        <taxon>Polychaeta</taxon>
        <taxon>Sedentaria</taxon>
        <taxon>Canalipalpata</taxon>
        <taxon>Terebellida</taxon>
        <taxon>Terebelliformia</taxon>
        <taxon>Alvinellidae</taxon>
        <taxon>Paralvinella</taxon>
    </lineage>
</organism>
<protein>
    <recommendedName>
        <fullName evidence="2">RGS domain-containing protein</fullName>
    </recommendedName>
</protein>
<feature type="region of interest" description="Disordered" evidence="1">
    <location>
        <begin position="824"/>
        <end position="849"/>
    </location>
</feature>
<dbReference type="InterPro" id="IPR016137">
    <property type="entry name" value="RGS"/>
</dbReference>
<dbReference type="AlphaFoldDB" id="A0AAD9J3L7"/>
<dbReference type="PROSITE" id="PS50132">
    <property type="entry name" value="RGS"/>
    <property type="match status" value="2"/>
</dbReference>
<gene>
    <name evidence="3" type="ORF">LSH36_685g02014</name>
</gene>
<comment type="caution">
    <text evidence="3">The sequence shown here is derived from an EMBL/GenBank/DDBJ whole genome shotgun (WGS) entry which is preliminary data.</text>
</comment>
<feature type="region of interest" description="Disordered" evidence="1">
    <location>
        <begin position="651"/>
        <end position="733"/>
    </location>
</feature>
<evidence type="ECO:0000313" key="3">
    <source>
        <dbReference type="EMBL" id="KAK2145401.1"/>
    </source>
</evidence>
<keyword evidence="4" id="KW-1185">Reference proteome</keyword>
<feature type="region of interest" description="Disordered" evidence="1">
    <location>
        <begin position="166"/>
        <end position="222"/>
    </location>
</feature>
<dbReference type="InterPro" id="IPR044926">
    <property type="entry name" value="RGS_subdomain_2"/>
</dbReference>
<accession>A0AAD9J3L7</accession>
<dbReference type="InterPro" id="IPR042651">
    <property type="entry name" value="Rgs22"/>
</dbReference>
<feature type="compositionally biased region" description="Basic and acidic residues" evidence="1">
    <location>
        <begin position="191"/>
        <end position="202"/>
    </location>
</feature>
<dbReference type="PANTHER" id="PTHR46583:SF2">
    <property type="entry name" value="RGS DOMAIN-CONTAINING PROTEIN"/>
    <property type="match status" value="1"/>
</dbReference>
<sequence length="1097" mass="124669">MAHASLDAFSEFGSQHGAIEINEDNLEDLLTYDDLFLDYFNAFLGLPVNDGDETVVDDYPRPITPPYGATDEEREHMLEWAKDERLPLFLRTQLFREFKLCKLLQRPLDDRCSASRASSSRLLRGYSRQTESYVSSFSNSADNSANDADFEDENMWAPEYSLSVTTASQQADTKESSNVTKHPASAQSGLTERKLAAEKGKEPSSSQSPPSPEPPQKTGTQTSNVIDYDVTYGEQEPDIAGETYVSFGNDAVSDQQTETDVKELEGKHKMSLQQMKEQILGSVGGMEQFKRFLVSTAGGHLFNFWLDCENFKDTMEDYDDYENMVIRNALYRDIQDRYKLALTEDAKRQISHSANNAGLSHTVFIRTQYDVLRRLRAYWVPRFLIHKERMNELSTATSFFPSISLVNSMPVRAEQIMHIACSTGWESISKGGRKLDDRIKSAKPKLEWKTTHITLREKFSLALLADKAAGGPFKMFLETHQNGELLNRFLFWESATEYGMAEDRSADRLLRMCHAWNIFNRFISKDGPNSIGVSPDKQDYIHQALLKSQDFVEASIFNAVQQDTTGQLEKAWIRFLKEDLKAYLDCQVRPIDSPPSTADEIEVYLDEEREHLVVRRPRPWTKRYPPSTESERGRRLRTALSMAESIDEARRAEIRQRNRERRKVMEKERRKAVRAAMRRLKEAKMKRNVAFPSQNQSQQGEGSQSAGQVAGQQDEQEAQEKTPTLQESFNNKGSYIEQGARKKIHLNDKIYAMLKNEKERPRTGTLKEIQSYVSPKAEDLFKTFLEYQAAEMGLDNKSMATMSKAELAMRADDSMLVGEWAKKKHNGKDSAGHLPPLGEEDADDPSSQLGNVSSKLLKLAMSEDDFVFKKVRKNKGANSSAKEKSDLSGRSRSDLFEISENQADGRAQPTKEDKVNFLLALNQAAAGNLPIKMWYFYKYLVKHGEDDGVPFVDKDLFFYCEVHKFKDCNHQYADDELLKRKVQSLLDCYLECTVPPHCQLDVPNEIQQKTVRAAQRYLAGKDNNASIFDEAHFLSLLLILSIVCHIQEVDPAEGTLDDAEATPAPSNSVRTLSNIRQKSNVSSDTLRSRRTSILSKS</sequence>
<feature type="compositionally biased region" description="Polar residues" evidence="1">
    <location>
        <begin position="721"/>
        <end position="733"/>
    </location>
</feature>
<dbReference type="Proteomes" id="UP001208570">
    <property type="component" value="Unassembled WGS sequence"/>
</dbReference>
<feature type="domain" description="RGS" evidence="2">
    <location>
        <begin position="463"/>
        <end position="569"/>
    </location>
</feature>
<feature type="domain" description="RGS" evidence="2">
    <location>
        <begin position="277"/>
        <end position="384"/>
    </location>
</feature>
<proteinExistence type="predicted"/>
<name>A0AAD9J3L7_9ANNE</name>
<feature type="compositionally biased region" description="Polar residues" evidence="1">
    <location>
        <begin position="166"/>
        <end position="190"/>
    </location>
</feature>
<dbReference type="PANTHER" id="PTHR46583">
    <property type="entry name" value="REGULATOR OF G-PROTEIN SIGNALING 22"/>
    <property type="match status" value="1"/>
</dbReference>
<dbReference type="GO" id="GO:0009966">
    <property type="term" value="P:regulation of signal transduction"/>
    <property type="evidence" value="ECO:0007669"/>
    <property type="project" value="InterPro"/>
</dbReference>
<dbReference type="GO" id="GO:0005634">
    <property type="term" value="C:nucleus"/>
    <property type="evidence" value="ECO:0007669"/>
    <property type="project" value="TreeGrafter"/>
</dbReference>
<dbReference type="GO" id="GO:0005737">
    <property type="term" value="C:cytoplasm"/>
    <property type="evidence" value="ECO:0007669"/>
    <property type="project" value="TreeGrafter"/>
</dbReference>